<keyword evidence="3" id="KW-1185">Reference proteome</keyword>
<reference evidence="2" key="1">
    <citation type="submission" date="2015-01" db="EMBL/GenBank/DDBJ databases">
        <title>The Genome Sequence of Cladophialophora bantiana CBS 173.52.</title>
        <authorList>
            <consortium name="The Broad Institute Genomics Platform"/>
            <person name="Cuomo C."/>
            <person name="de Hoog S."/>
            <person name="Gorbushina A."/>
            <person name="Stielow B."/>
            <person name="Teixiera M."/>
            <person name="Abouelleil A."/>
            <person name="Chapman S.B."/>
            <person name="Priest M."/>
            <person name="Young S.K."/>
            <person name="Wortman J."/>
            <person name="Nusbaum C."/>
            <person name="Birren B."/>
        </authorList>
    </citation>
    <scope>NUCLEOTIDE SEQUENCE [LARGE SCALE GENOMIC DNA]</scope>
    <source>
        <strain evidence="2">CBS 173.52</strain>
    </source>
</reference>
<protein>
    <submittedName>
        <fullName evidence="2">Uncharacterized protein</fullName>
    </submittedName>
</protein>
<organism evidence="2 3">
    <name type="scientific">Cladophialophora bantiana (strain ATCC 10958 / CBS 173.52 / CDC B-1940 / NIH 8579)</name>
    <name type="common">Xylohypha bantiana</name>
    <dbReference type="NCBI Taxonomy" id="1442370"/>
    <lineage>
        <taxon>Eukaryota</taxon>
        <taxon>Fungi</taxon>
        <taxon>Dikarya</taxon>
        <taxon>Ascomycota</taxon>
        <taxon>Pezizomycotina</taxon>
        <taxon>Eurotiomycetes</taxon>
        <taxon>Chaetothyriomycetidae</taxon>
        <taxon>Chaetothyriales</taxon>
        <taxon>Herpotrichiellaceae</taxon>
        <taxon>Cladophialophora</taxon>
    </lineage>
</organism>
<dbReference type="EMBL" id="KN846981">
    <property type="protein sequence ID" value="KIW97609.1"/>
    <property type="molecule type" value="Genomic_DNA"/>
</dbReference>
<evidence type="ECO:0000256" key="1">
    <source>
        <dbReference type="SAM" id="MobiDB-lite"/>
    </source>
</evidence>
<sequence length="111" mass="12381">MDVTEFDLDNAALAIRLELYDLEAFLTAFPAHTAGAQTRERISTLRFQLEEIAISKVQPSDGTLQESMHLAMPLDFPEVDRLLTQNASSTDGRQQGQINPSRNNSNFQSRG</sequence>
<accession>A0A0D2ILE0</accession>
<gene>
    <name evidence="2" type="ORF">Z519_01193</name>
</gene>
<dbReference type="HOGENOM" id="CLU_2158095_0_0_1"/>
<dbReference type="Proteomes" id="UP000053789">
    <property type="component" value="Unassembled WGS sequence"/>
</dbReference>
<dbReference type="OrthoDB" id="9977870at2759"/>
<dbReference type="RefSeq" id="XP_016624278.1">
    <property type="nucleotide sequence ID" value="XM_016758950.1"/>
</dbReference>
<dbReference type="VEuPathDB" id="FungiDB:Z519_01193"/>
<feature type="region of interest" description="Disordered" evidence="1">
    <location>
        <begin position="83"/>
        <end position="111"/>
    </location>
</feature>
<dbReference type="GeneID" id="27694121"/>
<name>A0A0D2ILE0_CLAB1</name>
<evidence type="ECO:0000313" key="2">
    <source>
        <dbReference type="EMBL" id="KIW97609.1"/>
    </source>
</evidence>
<evidence type="ECO:0000313" key="3">
    <source>
        <dbReference type="Proteomes" id="UP000053789"/>
    </source>
</evidence>
<proteinExistence type="predicted"/>
<dbReference type="AlphaFoldDB" id="A0A0D2ILE0"/>